<evidence type="ECO:0000256" key="6">
    <source>
        <dbReference type="ARBA" id="ARBA00023212"/>
    </source>
</evidence>
<dbReference type="Gene3D" id="1.20.80.10">
    <property type="match status" value="1"/>
</dbReference>
<evidence type="ECO:0000259" key="13">
    <source>
        <dbReference type="PROSITE" id="PS51377"/>
    </source>
</evidence>
<feature type="compositionally biased region" description="Acidic residues" evidence="8">
    <location>
        <begin position="2039"/>
        <end position="2048"/>
    </location>
</feature>
<feature type="compositionally biased region" description="Basic and acidic residues" evidence="8">
    <location>
        <begin position="936"/>
        <end position="953"/>
    </location>
</feature>
<dbReference type="Pfam" id="PF00595">
    <property type="entry name" value="PDZ"/>
    <property type="match status" value="5"/>
</dbReference>
<dbReference type="InterPro" id="IPR000387">
    <property type="entry name" value="Tyr_Pase_dom"/>
</dbReference>
<feature type="domain" description="PDZ" evidence="12">
    <location>
        <begin position="1388"/>
        <end position="1475"/>
    </location>
</feature>
<dbReference type="SUPFAM" id="SSF50729">
    <property type="entry name" value="PH domain-like"/>
    <property type="match status" value="1"/>
</dbReference>
<dbReference type="PANTHER" id="PTHR46900">
    <property type="entry name" value="TYROSINE-PROTEIN PHOSPHATASE NON-RECEPTOR TYPE 13"/>
    <property type="match status" value="1"/>
</dbReference>
<evidence type="ECO:0000256" key="4">
    <source>
        <dbReference type="ARBA" id="ARBA00022490"/>
    </source>
</evidence>
<gene>
    <name evidence="14" type="ORF">LSH36_142g04010</name>
</gene>
<name>A0AAD9N9H5_9ANNE</name>
<dbReference type="SMART" id="SM00194">
    <property type="entry name" value="PTPc"/>
    <property type="match status" value="1"/>
</dbReference>
<evidence type="ECO:0000259" key="10">
    <source>
        <dbReference type="PROSITE" id="PS50056"/>
    </source>
</evidence>
<feature type="region of interest" description="Disordered" evidence="8">
    <location>
        <begin position="1816"/>
        <end position="1843"/>
    </location>
</feature>
<keyword evidence="6" id="KW-0206">Cytoskeleton</keyword>
<feature type="region of interest" description="Disordered" evidence="8">
    <location>
        <begin position="192"/>
        <end position="253"/>
    </location>
</feature>
<feature type="region of interest" description="Disordered" evidence="8">
    <location>
        <begin position="1141"/>
        <end position="1191"/>
    </location>
</feature>
<evidence type="ECO:0000256" key="8">
    <source>
        <dbReference type="SAM" id="MobiDB-lite"/>
    </source>
</evidence>
<dbReference type="InterPro" id="IPR052074">
    <property type="entry name" value="NonRcpt_TyrProt_Phosphatase"/>
</dbReference>
<dbReference type="InterPro" id="IPR029021">
    <property type="entry name" value="Prot-tyrosine_phosphatase-like"/>
</dbReference>
<dbReference type="InterPro" id="IPR035963">
    <property type="entry name" value="FERM_2"/>
</dbReference>
<evidence type="ECO:0000313" key="14">
    <source>
        <dbReference type="EMBL" id="KAK2159986.1"/>
    </source>
</evidence>
<protein>
    <recommendedName>
        <fullName evidence="16">Tyrosine-protein phosphatase non-receptor type 13</fullName>
    </recommendedName>
</protein>
<dbReference type="InterPro" id="IPR011019">
    <property type="entry name" value="KIND_dom"/>
</dbReference>
<dbReference type="PRINTS" id="PR00935">
    <property type="entry name" value="BAND41"/>
</dbReference>
<evidence type="ECO:0000256" key="3">
    <source>
        <dbReference type="ARBA" id="ARBA00009649"/>
    </source>
</evidence>
<dbReference type="InterPro" id="IPR003595">
    <property type="entry name" value="Tyr_Pase_cat"/>
</dbReference>
<feature type="compositionally biased region" description="Basic and acidic residues" evidence="8">
    <location>
        <begin position="1167"/>
        <end position="1177"/>
    </location>
</feature>
<dbReference type="InterPro" id="IPR001478">
    <property type="entry name" value="PDZ"/>
</dbReference>
<feature type="domain" description="KIND" evidence="13">
    <location>
        <begin position="7"/>
        <end position="227"/>
    </location>
</feature>
<dbReference type="SMART" id="SM01196">
    <property type="entry name" value="FERM_C"/>
    <property type="match status" value="1"/>
</dbReference>
<feature type="region of interest" description="Disordered" evidence="8">
    <location>
        <begin position="1541"/>
        <end position="1595"/>
    </location>
</feature>
<evidence type="ECO:0000259" key="12">
    <source>
        <dbReference type="PROSITE" id="PS50106"/>
    </source>
</evidence>
<dbReference type="PRINTS" id="PR00700">
    <property type="entry name" value="PRTYPHPHTASE"/>
</dbReference>
<feature type="region of interest" description="Disordered" evidence="8">
    <location>
        <begin position="1607"/>
        <end position="1637"/>
    </location>
</feature>
<dbReference type="SMART" id="SM00228">
    <property type="entry name" value="PDZ"/>
    <property type="match status" value="5"/>
</dbReference>
<feature type="compositionally biased region" description="Acidic residues" evidence="8">
    <location>
        <begin position="1561"/>
        <end position="1577"/>
    </location>
</feature>
<feature type="region of interest" description="Disordered" evidence="8">
    <location>
        <begin position="908"/>
        <end position="984"/>
    </location>
</feature>
<feature type="compositionally biased region" description="Basic and acidic residues" evidence="8">
    <location>
        <begin position="1826"/>
        <end position="1843"/>
    </location>
</feature>
<feature type="domain" description="Tyrosine-protein phosphatase" evidence="9">
    <location>
        <begin position="2109"/>
        <end position="2363"/>
    </location>
</feature>
<dbReference type="SMART" id="SM00404">
    <property type="entry name" value="PTPc_motif"/>
    <property type="match status" value="1"/>
</dbReference>
<feature type="domain" description="FERM" evidence="11">
    <location>
        <begin position="564"/>
        <end position="863"/>
    </location>
</feature>
<feature type="domain" description="Tyrosine specific protein phosphatases" evidence="10">
    <location>
        <begin position="2285"/>
        <end position="2354"/>
    </location>
</feature>
<dbReference type="Gene3D" id="2.30.29.30">
    <property type="entry name" value="Pleckstrin-homology domain (PH domain)/Phosphotyrosine-binding domain (PTB)"/>
    <property type="match status" value="1"/>
</dbReference>
<dbReference type="CDD" id="cd14473">
    <property type="entry name" value="FERM_B-lobe"/>
    <property type="match status" value="1"/>
</dbReference>
<dbReference type="SMART" id="SM00750">
    <property type="entry name" value="KIND"/>
    <property type="match status" value="1"/>
</dbReference>
<feature type="region of interest" description="Disordered" evidence="8">
    <location>
        <begin position="471"/>
        <end position="538"/>
    </location>
</feature>
<dbReference type="Pfam" id="PF00373">
    <property type="entry name" value="FERM_M"/>
    <property type="match status" value="1"/>
</dbReference>
<dbReference type="SUPFAM" id="SSF47031">
    <property type="entry name" value="Second domain of FERM"/>
    <property type="match status" value="1"/>
</dbReference>
<feature type="domain" description="PDZ" evidence="12">
    <location>
        <begin position="1214"/>
        <end position="1299"/>
    </location>
</feature>
<reference evidence="14" key="1">
    <citation type="journal article" date="2023" name="Mol. Biol. Evol.">
        <title>Third-Generation Sequencing Reveals the Adaptive Role of the Epigenome in Three Deep-Sea Polychaetes.</title>
        <authorList>
            <person name="Perez M."/>
            <person name="Aroh O."/>
            <person name="Sun Y."/>
            <person name="Lan Y."/>
            <person name="Juniper S.K."/>
            <person name="Young C.R."/>
            <person name="Angers B."/>
            <person name="Qian P.Y."/>
        </authorList>
    </citation>
    <scope>NUCLEOTIDE SEQUENCE</scope>
    <source>
        <strain evidence="14">P08H-3</strain>
    </source>
</reference>
<dbReference type="InterPro" id="IPR019749">
    <property type="entry name" value="Band_41_domain"/>
</dbReference>
<dbReference type="InterPro" id="IPR000242">
    <property type="entry name" value="PTP_cat"/>
</dbReference>
<feature type="compositionally biased region" description="Polar residues" evidence="8">
    <location>
        <begin position="1748"/>
        <end position="1768"/>
    </location>
</feature>
<sequence length="2368" mass="263976">MPGVWQVRLSEALAIQGRPLDEQQIWAVLSQAVQCLQDYLCRGEVVCDGEPAFIITPDTLFVCRGGNIQYGKATIDAVSNQDFIPPEIETLQQGPLTEADVERMCVFSLGLTVYWGADYKLGSDQELELSELLDQVLSAMCEEDPNVRVSLNKLSEVCIEYRQKHPNQPPDSYIIRNLYMLLMGSSSDLDEIERAQRQQTPSARNRSRPKSHHRSHTRSRSRSRSRSQDRRSRHSPQRKRPHPVGRDHNLDERFVDRMSTYGYDKRYPPPPAQYATVLPSQDYAYPYYSGFIGNIPTTQRRVLSEIQPDVYNPMLKDVGLSKMPASIIPPPEPWAGPSMVTPSLPLYAGVPNPFPAASVKEPMRKQQVEHLYGRLRDRGTRLQALRQKLECEDVSDMTSLYSDLTDAPDYKSMLSANSSTHGVFVPDDVHVMIPSLPNDAAQKLETDWIKRQEAEIEAMIMAQNAFLHETRDSGDGARSEPDSAIVTSQGSSLPRLNQSKSRKSRPKSRDSSAGRGRPQSSKSRDRSRSRPRSRPFYGPEFIRDHGIVSLHMPDARTLPPAKVRHLEVILLNGQRLDVICDVNVITKEVTHAVTSYLSLPEAFYFGLTYVYEGEHFFLESDAPVNKVAPKSWKTQNIGGFVLHLRVKFYTDVLSHLRHETTRHMFYLQLRRDLLEDRCWCTTSQATMLSALAVQAEYNDHVLAGTKNWTPDHYFPPRILRKIGKSCARDQVIEKLKQFDGMSEKNAEIQYLKEAMLLPEYGIHFYRVHKSKSDTMTSMWVGISVQGVLISEQDTVGSRRVICRHAWNDTQKVSYNRRRFSIQPKPDPNIGKLPKLNFFTETYKISRYLTQLCTSHHRFQMMSRLSLPDNLTGVNGEDFDDNLDERCLSGSLSSGNSPRQHYTDDEYIDEEDTEHVPSQSEASHPGRSHTAKLQSDPTRHTADIHHPKDHHCFGDDSYPESDENMQPDNMQCKSPRNRPSSSSSARVLDVLDDTDIVPMSEVLNGNEITAYKSKARKVEIVRLRKDPSYGYGITIVGANNIGKLDFGVFIQSVTLGSPAAACGKIHPGDRLLGLNGQSLEGMPHSMAVEMIQDSPGIIELTLSQLNKDLGVDLVLGDSEESLSMETAERDLVITSELDCDSAAHSSEKRGRSQGINSSDPDWEASHSTGDRNMYHDDVESASEEELSSYQNNTNRSSLINQSASASQLQPGDLYEIALQKKQSSFGLNITGGINTSVKHGGIYVKSLTKDGAAEQDGRISVGDRVIEVNGVSLMKVTHRQAVETLRSAPAVCKLILEKASPPFGRQSQQNLTPSSVGSPTSQAVSPASFSEANTTQLQDGLASSMMGSTITAQFSGSPQNNSSVSAVPSGGKDMLMEFYPFVTKDNLLEVQLHKWSSGLGFSVLGGTDVHPDPLRQVVRIKRIFPTGPAAHQGELREGDVILEVNDTMTRGLRHQEVMNLLRTASEEVTLLVCRPSEMDLPKIETVTKELEVLGTTSPIAVVNTDALEGPATYSDIDDNLTSTDDFHCSQSVSTYNTHDAASITDQSCQDQSVRSPSAQEEHGDDEEDAADSEEEEDVASQGTATNVDKSVADVDNLSPIPTPVADFLHNAGLSDNESTVEDNKTYTESRKESTDDKDEKEYEITLTKGEKGLGFTIAGSHHINGYFYVKDVLFDPALSCGKIQSGDRLFVVDGQDMTEFTHREAVAYLRQTSSVVTLRFYKPTAEERTIAEAKATMTTEKVKYDGDSPQCTSTPRESVDAVNTSAGKESSSKDVTKTPKDKHEENLNKSNNSSSNEVDETPASTPVTIGLQSAASSFGDLSLPMPGDEKETSSGERNLQKTKTEPGVFRVTLQRQNNGFGFSLIQGERGISSALFVRTITPGGAADRDGQLCVGDRLLQVNGESVIGMAHNKAISYIKNSKDCVQLTVTRNTPRSTPTPSAEVEQSKTSVQIPDNQNVSKLSQYSASSPVLSGNVMRSASPSKDNGHDEENPDEENPETRLSREGQQAFLRLIEKQKQQKADTDSDDSWGDTGAGSSADDLDEEEKEDDTPPRKPPRKKQFSRLPSEISDIWLESLPLVKPPTDSVHYRDKQLQAIIKQLRSRLDNDDPLEEYKVLKHAKLTDNCLEARKQENKVKNRYRNVLPYDANRVKLSGTEDYINASYISASVGHDKRTYIASQGPLPNTTGDFWRMVWEQQVEVITMVTRDVEDNKVKCHKYWPDSVSEPFTVCDRYEVSLIQVHHLQHFDIHHIKMEDRHTGRVQRVVHLAFNTWPDLGVPTSAIPILRYIQFARLVHQTGPMLVHCSAGIGRTGVLITVDIITGMIDKDLKFDIQKIVQDLRRQRQGFIQVKDQYKFCYLAALQALQSIT</sequence>
<feature type="compositionally biased region" description="Basic residues" evidence="8">
    <location>
        <begin position="205"/>
        <end position="243"/>
    </location>
</feature>
<evidence type="ECO:0000256" key="2">
    <source>
        <dbReference type="ARBA" id="ARBA00004245"/>
    </source>
</evidence>
<comment type="similarity">
    <text evidence="3">Belongs to the protein-tyrosine phosphatase family. Non-receptor class subfamily.</text>
</comment>
<feature type="domain" description="PDZ" evidence="12">
    <location>
        <begin position="1849"/>
        <end position="1932"/>
    </location>
</feature>
<dbReference type="Gene3D" id="1.10.510.10">
    <property type="entry name" value="Transferase(Phosphotransferase) domain 1"/>
    <property type="match status" value="1"/>
</dbReference>
<feature type="region of interest" description="Disordered" evidence="8">
    <location>
        <begin position="1740"/>
        <end position="1803"/>
    </location>
</feature>
<keyword evidence="7" id="KW-0539">Nucleus</keyword>
<feature type="domain" description="PDZ" evidence="12">
    <location>
        <begin position="1642"/>
        <end position="1723"/>
    </location>
</feature>
<feature type="compositionally biased region" description="Basic and acidic residues" evidence="8">
    <location>
        <begin position="471"/>
        <end position="481"/>
    </location>
</feature>
<evidence type="ECO:0000259" key="9">
    <source>
        <dbReference type="PROSITE" id="PS50055"/>
    </source>
</evidence>
<dbReference type="InterPro" id="IPR016130">
    <property type="entry name" value="Tyr_Pase_AS"/>
</dbReference>
<dbReference type="GO" id="GO:0005856">
    <property type="term" value="C:cytoskeleton"/>
    <property type="evidence" value="ECO:0007669"/>
    <property type="project" value="UniProtKB-SubCell"/>
</dbReference>
<dbReference type="Gene3D" id="3.10.20.90">
    <property type="entry name" value="Phosphatidylinositol 3-kinase Catalytic Subunit, Chain A, domain 1"/>
    <property type="match status" value="1"/>
</dbReference>
<dbReference type="CDD" id="cd06792">
    <property type="entry name" value="PDZ2-PTPN13_FRMPD2-like"/>
    <property type="match status" value="1"/>
</dbReference>
<comment type="subcellular location">
    <subcellularLocation>
        <location evidence="2">Cytoplasm</location>
        <location evidence="2">Cytoskeleton</location>
    </subcellularLocation>
    <subcellularLocation>
        <location evidence="1">Nucleus</location>
    </subcellularLocation>
</comment>
<evidence type="ECO:0000256" key="1">
    <source>
        <dbReference type="ARBA" id="ARBA00004123"/>
    </source>
</evidence>
<feature type="compositionally biased region" description="Low complexity" evidence="8">
    <location>
        <begin position="1930"/>
        <end position="1940"/>
    </location>
</feature>
<dbReference type="SUPFAM" id="SSF50156">
    <property type="entry name" value="PDZ domain-like"/>
    <property type="match status" value="5"/>
</dbReference>
<dbReference type="Gene3D" id="3.90.190.10">
    <property type="entry name" value="Protein tyrosine phosphatase superfamily"/>
    <property type="match status" value="1"/>
</dbReference>
<feature type="compositionally biased region" description="Basic and acidic residues" evidence="8">
    <location>
        <begin position="1769"/>
        <end position="1786"/>
    </location>
</feature>
<dbReference type="SMART" id="SM00295">
    <property type="entry name" value="B41"/>
    <property type="match status" value="1"/>
</dbReference>
<feature type="region of interest" description="Disordered" evidence="8">
    <location>
        <begin position="2015"/>
        <end position="2062"/>
    </location>
</feature>
<dbReference type="PROSITE" id="PS50055">
    <property type="entry name" value="TYR_PHOSPHATASE_PTP"/>
    <property type="match status" value="1"/>
</dbReference>
<evidence type="ECO:0000256" key="5">
    <source>
        <dbReference type="ARBA" id="ARBA00022737"/>
    </source>
</evidence>
<keyword evidence="5" id="KW-0677">Repeat</keyword>
<dbReference type="Pfam" id="PF00102">
    <property type="entry name" value="Y_phosphatase"/>
    <property type="match status" value="1"/>
</dbReference>
<dbReference type="PROSITE" id="PS50057">
    <property type="entry name" value="FERM_3"/>
    <property type="match status" value="1"/>
</dbReference>
<dbReference type="InterPro" id="IPR019748">
    <property type="entry name" value="FERM_central"/>
</dbReference>
<dbReference type="Pfam" id="PF09380">
    <property type="entry name" value="FERM_C"/>
    <property type="match status" value="1"/>
</dbReference>
<feature type="region of interest" description="Disordered" evidence="8">
    <location>
        <begin position="1930"/>
        <end position="2002"/>
    </location>
</feature>
<evidence type="ECO:0000313" key="15">
    <source>
        <dbReference type="Proteomes" id="UP001208570"/>
    </source>
</evidence>
<dbReference type="InterPro" id="IPR018979">
    <property type="entry name" value="FERM_N"/>
</dbReference>
<dbReference type="PROSITE" id="PS51377">
    <property type="entry name" value="KIND"/>
    <property type="match status" value="1"/>
</dbReference>
<dbReference type="GO" id="GO:0005634">
    <property type="term" value="C:nucleus"/>
    <property type="evidence" value="ECO:0007669"/>
    <property type="project" value="UniProtKB-SubCell"/>
</dbReference>
<feature type="compositionally biased region" description="Basic and acidic residues" evidence="8">
    <location>
        <begin position="244"/>
        <end position="253"/>
    </location>
</feature>
<evidence type="ECO:0000259" key="11">
    <source>
        <dbReference type="PROSITE" id="PS50057"/>
    </source>
</evidence>
<dbReference type="Pfam" id="PF09379">
    <property type="entry name" value="FERM_N"/>
    <property type="match status" value="1"/>
</dbReference>
<dbReference type="PROSITE" id="PS50056">
    <property type="entry name" value="TYR_PHOSPHATASE_2"/>
    <property type="match status" value="1"/>
</dbReference>
<feature type="compositionally biased region" description="Polar residues" evidence="8">
    <location>
        <begin position="1946"/>
        <end position="1983"/>
    </location>
</feature>
<feature type="compositionally biased region" description="Polar residues" evidence="8">
    <location>
        <begin position="485"/>
        <end position="498"/>
    </location>
</feature>
<dbReference type="SUPFAM" id="SSF52799">
    <property type="entry name" value="(Phosphotyrosine protein) phosphatases II"/>
    <property type="match status" value="1"/>
</dbReference>
<dbReference type="InterPro" id="IPR018980">
    <property type="entry name" value="FERM_PH-like_C"/>
</dbReference>
<keyword evidence="15" id="KW-1185">Reference proteome</keyword>
<dbReference type="InterPro" id="IPR029071">
    <property type="entry name" value="Ubiquitin-like_domsf"/>
</dbReference>
<proteinExistence type="inferred from homology"/>
<feature type="compositionally biased region" description="Polar residues" evidence="8">
    <location>
        <begin position="1541"/>
        <end position="1556"/>
    </location>
</feature>
<dbReference type="CDD" id="cd17101">
    <property type="entry name" value="FERM_F1_PTPN13_like"/>
    <property type="match status" value="1"/>
</dbReference>
<dbReference type="PROSITE" id="PS00383">
    <property type="entry name" value="TYR_PHOSPHATASE_1"/>
    <property type="match status" value="1"/>
</dbReference>
<dbReference type="Pfam" id="PF16474">
    <property type="entry name" value="KIND"/>
    <property type="match status" value="1"/>
</dbReference>
<feature type="domain" description="PDZ" evidence="12">
    <location>
        <begin position="1019"/>
        <end position="1105"/>
    </location>
</feature>
<feature type="region of interest" description="Disordered" evidence="8">
    <location>
        <begin position="1302"/>
        <end position="1335"/>
    </location>
</feature>
<dbReference type="EMBL" id="JAODUP010000142">
    <property type="protein sequence ID" value="KAK2159986.1"/>
    <property type="molecule type" value="Genomic_DNA"/>
</dbReference>
<accession>A0AAD9N9H5</accession>
<evidence type="ECO:0008006" key="16">
    <source>
        <dbReference type="Google" id="ProtNLM"/>
    </source>
</evidence>
<dbReference type="InterPro" id="IPR014352">
    <property type="entry name" value="FERM/acyl-CoA-bd_prot_sf"/>
</dbReference>
<dbReference type="SUPFAM" id="SSF54236">
    <property type="entry name" value="Ubiquitin-like"/>
    <property type="match status" value="1"/>
</dbReference>
<keyword evidence="4" id="KW-0963">Cytoplasm</keyword>
<organism evidence="14 15">
    <name type="scientific">Paralvinella palmiformis</name>
    <dbReference type="NCBI Taxonomy" id="53620"/>
    <lineage>
        <taxon>Eukaryota</taxon>
        <taxon>Metazoa</taxon>
        <taxon>Spiralia</taxon>
        <taxon>Lophotrochozoa</taxon>
        <taxon>Annelida</taxon>
        <taxon>Polychaeta</taxon>
        <taxon>Sedentaria</taxon>
        <taxon>Canalipalpata</taxon>
        <taxon>Terebellida</taxon>
        <taxon>Terebelliformia</taxon>
        <taxon>Alvinellidae</taxon>
        <taxon>Paralvinella</taxon>
    </lineage>
</organism>
<dbReference type="PROSITE" id="PS50106">
    <property type="entry name" value="PDZ"/>
    <property type="match status" value="5"/>
</dbReference>
<dbReference type="Gene3D" id="2.30.42.10">
    <property type="match status" value="5"/>
</dbReference>
<dbReference type="GO" id="GO:0004725">
    <property type="term" value="F:protein tyrosine phosphatase activity"/>
    <property type="evidence" value="ECO:0007669"/>
    <property type="project" value="InterPro"/>
</dbReference>
<evidence type="ECO:0000256" key="7">
    <source>
        <dbReference type="ARBA" id="ARBA00023242"/>
    </source>
</evidence>
<dbReference type="PANTHER" id="PTHR46900:SF2">
    <property type="entry name" value="TYROSINE-PROTEIN PHOSPHATASE NON-RECEPTOR TYPE 13"/>
    <property type="match status" value="1"/>
</dbReference>
<comment type="caution">
    <text evidence="14">The sequence shown here is derived from an EMBL/GenBank/DDBJ whole genome shotgun (WGS) entry which is preliminary data.</text>
</comment>
<dbReference type="InterPro" id="IPR000299">
    <property type="entry name" value="FERM_domain"/>
</dbReference>
<dbReference type="InterPro" id="IPR011993">
    <property type="entry name" value="PH-like_dom_sf"/>
</dbReference>
<dbReference type="Proteomes" id="UP001208570">
    <property type="component" value="Unassembled WGS sequence"/>
</dbReference>
<feature type="compositionally biased region" description="Basic and acidic residues" evidence="8">
    <location>
        <begin position="1620"/>
        <end position="1637"/>
    </location>
</feature>
<dbReference type="InterPro" id="IPR036034">
    <property type="entry name" value="PDZ_sf"/>
</dbReference>
<feature type="compositionally biased region" description="Polar residues" evidence="8">
    <location>
        <begin position="1304"/>
        <end position="1335"/>
    </location>
</feature>